<protein>
    <submittedName>
        <fullName evidence="2">Mitochondrial protein AtMg00860</fullName>
    </submittedName>
</protein>
<accession>A0AC58SS17</accession>
<evidence type="ECO:0000313" key="1">
    <source>
        <dbReference type="Proteomes" id="UP000790787"/>
    </source>
</evidence>
<dbReference type="Proteomes" id="UP000790787">
    <property type="component" value="Chromosome 15"/>
</dbReference>
<evidence type="ECO:0000313" key="2">
    <source>
        <dbReference type="RefSeq" id="XP_075087765.1"/>
    </source>
</evidence>
<dbReference type="RefSeq" id="XP_075087765.1">
    <property type="nucleotide sequence ID" value="XM_075231664.1"/>
</dbReference>
<organism evidence="1 2">
    <name type="scientific">Nicotiana tabacum</name>
    <name type="common">Common tobacco</name>
    <dbReference type="NCBI Taxonomy" id="4097"/>
    <lineage>
        <taxon>Eukaryota</taxon>
        <taxon>Viridiplantae</taxon>
        <taxon>Streptophyta</taxon>
        <taxon>Embryophyta</taxon>
        <taxon>Tracheophyta</taxon>
        <taxon>Spermatophyta</taxon>
        <taxon>Magnoliopsida</taxon>
        <taxon>eudicotyledons</taxon>
        <taxon>Gunneridae</taxon>
        <taxon>Pentapetalae</taxon>
        <taxon>asterids</taxon>
        <taxon>lamiids</taxon>
        <taxon>Solanales</taxon>
        <taxon>Solanaceae</taxon>
        <taxon>Nicotianoideae</taxon>
        <taxon>Nicotianeae</taxon>
        <taxon>Nicotiana</taxon>
    </lineage>
</organism>
<reference evidence="2" key="2">
    <citation type="submission" date="2025-08" db="UniProtKB">
        <authorList>
            <consortium name="RefSeq"/>
        </authorList>
    </citation>
    <scope>IDENTIFICATION</scope>
    <source>
        <tissue evidence="2">Leaf</tissue>
    </source>
</reference>
<proteinExistence type="predicted"/>
<sequence>MGNFITAEGVSTDPQKVEAVKNWPLPTIIKQLRGFLGLTGYYRRFIREFGVISKLLTDLLKKDNFKWSPAGSTAFEQLKSALTQAPVLAFSDVNKTFMVEIDARGQGISVVLMQ</sequence>
<reference evidence="1" key="1">
    <citation type="journal article" date="2014" name="Nat. Commun.">
        <title>The tobacco genome sequence and its comparison with those of tomato and potato.</title>
        <authorList>
            <person name="Sierro N."/>
            <person name="Battey J.N."/>
            <person name="Ouadi S."/>
            <person name="Bakaher N."/>
            <person name="Bovet L."/>
            <person name="Willig A."/>
            <person name="Goepfert S."/>
            <person name="Peitsch M.C."/>
            <person name="Ivanov N.V."/>
        </authorList>
    </citation>
    <scope>NUCLEOTIDE SEQUENCE [LARGE SCALE GENOMIC DNA]</scope>
</reference>
<gene>
    <name evidence="2" type="primary">LOC142169757</name>
</gene>
<name>A0AC58SS17_TOBAC</name>
<keyword evidence="1" id="KW-1185">Reference proteome</keyword>